<dbReference type="AlphaFoldDB" id="I0H8B7"/>
<proteinExistence type="predicted"/>
<accession>I0H8B7</accession>
<keyword evidence="4" id="KW-1185">Reference proteome</keyword>
<dbReference type="STRING" id="512565.AMIS_40340"/>
<feature type="region of interest" description="Disordered" evidence="1">
    <location>
        <begin position="44"/>
        <end position="72"/>
    </location>
</feature>
<evidence type="ECO:0000256" key="1">
    <source>
        <dbReference type="SAM" id="MobiDB-lite"/>
    </source>
</evidence>
<keyword evidence="2" id="KW-0472">Membrane</keyword>
<reference evidence="3 4" key="1">
    <citation type="submission" date="2012-02" db="EMBL/GenBank/DDBJ databases">
        <title>Complete genome sequence of Actinoplanes missouriensis 431 (= NBRC 102363).</title>
        <authorList>
            <person name="Ohnishi Y."/>
            <person name="Ishikawa J."/>
            <person name="Sekine M."/>
            <person name="Hosoyama A."/>
            <person name="Harada T."/>
            <person name="Narita H."/>
            <person name="Hata T."/>
            <person name="Konno Y."/>
            <person name="Tutikane K."/>
            <person name="Fujita N."/>
            <person name="Horinouchi S."/>
            <person name="Hayakawa M."/>
        </authorList>
    </citation>
    <scope>NUCLEOTIDE SEQUENCE [LARGE SCALE GENOMIC DNA]</scope>
    <source>
        <strain evidence="4">ATCC 14538 / DSM 43046 / CBS 188.64 / JCM 3121 / NBRC 102363 / NCIMB 12654 / NRRL B-3342 / UNCC 431</strain>
    </source>
</reference>
<protein>
    <submittedName>
        <fullName evidence="3">Uncharacterized protein</fullName>
    </submittedName>
</protein>
<dbReference type="HOGENOM" id="CLU_142193_0_0_11"/>
<gene>
    <name evidence="3" type="ordered locus">AMIS_40340</name>
</gene>
<organism evidence="3 4">
    <name type="scientific">Actinoplanes missouriensis (strain ATCC 14538 / DSM 43046 / CBS 188.64 / JCM 3121 / NBRC 102363 / NCIMB 12654 / NRRL B-3342 / UNCC 431)</name>
    <dbReference type="NCBI Taxonomy" id="512565"/>
    <lineage>
        <taxon>Bacteria</taxon>
        <taxon>Bacillati</taxon>
        <taxon>Actinomycetota</taxon>
        <taxon>Actinomycetes</taxon>
        <taxon>Micromonosporales</taxon>
        <taxon>Micromonosporaceae</taxon>
        <taxon>Actinoplanes</taxon>
    </lineage>
</organism>
<dbReference type="EMBL" id="AP012319">
    <property type="protein sequence ID" value="BAL89254.1"/>
    <property type="molecule type" value="Genomic_DNA"/>
</dbReference>
<dbReference type="KEGG" id="ams:AMIS_40340"/>
<dbReference type="eggNOG" id="COG3416">
    <property type="taxonomic scope" value="Bacteria"/>
</dbReference>
<keyword evidence="2" id="KW-1133">Transmembrane helix</keyword>
<evidence type="ECO:0000313" key="3">
    <source>
        <dbReference type="EMBL" id="BAL89254.1"/>
    </source>
</evidence>
<dbReference type="PATRIC" id="fig|512565.3.peg.4020"/>
<dbReference type="Proteomes" id="UP000007882">
    <property type="component" value="Chromosome"/>
</dbReference>
<sequence length="135" mass="13461">MIAGGWLVAVALAVLVGVVGINLVGSGLTGERAAPMTEDEVSRELRALPATSGAAGAPSETAPPEAAGTSFTTPGGLVVADCSRILSMAPAQGWSVAEKDDDEGEFRSAGDPSVVLEVDLECVGGQPQVRVTAGD</sequence>
<evidence type="ECO:0000313" key="4">
    <source>
        <dbReference type="Proteomes" id="UP000007882"/>
    </source>
</evidence>
<evidence type="ECO:0000256" key="2">
    <source>
        <dbReference type="SAM" id="Phobius"/>
    </source>
</evidence>
<feature type="transmembrane region" description="Helical" evidence="2">
    <location>
        <begin position="6"/>
        <end position="25"/>
    </location>
</feature>
<keyword evidence="2" id="KW-0812">Transmembrane</keyword>
<name>I0H8B7_ACTM4</name>